<evidence type="ECO:0008006" key="4">
    <source>
        <dbReference type="Google" id="ProtNLM"/>
    </source>
</evidence>
<dbReference type="Gene3D" id="3.30.1490.300">
    <property type="match status" value="1"/>
</dbReference>
<dbReference type="EMBL" id="PFSK01000010">
    <property type="protein sequence ID" value="PJC23098.1"/>
    <property type="molecule type" value="Genomic_DNA"/>
</dbReference>
<comment type="caution">
    <text evidence="2">The sequence shown here is derived from an EMBL/GenBank/DDBJ whole genome shotgun (WGS) entry which is preliminary data.</text>
</comment>
<dbReference type="AlphaFoldDB" id="A0A2M8EK68"/>
<evidence type="ECO:0000256" key="1">
    <source>
        <dbReference type="SAM" id="MobiDB-lite"/>
    </source>
</evidence>
<accession>A0A2M8EK68</accession>
<dbReference type="SUPFAM" id="SSF53067">
    <property type="entry name" value="Actin-like ATPase domain"/>
    <property type="match status" value="1"/>
</dbReference>
<organism evidence="2 3">
    <name type="scientific">candidate division WWE3 bacterium CG_4_9_14_0_2_um_filter_48_10</name>
    <dbReference type="NCBI Taxonomy" id="1975078"/>
    <lineage>
        <taxon>Bacteria</taxon>
        <taxon>Katanobacteria</taxon>
    </lineage>
</organism>
<evidence type="ECO:0000313" key="2">
    <source>
        <dbReference type="EMBL" id="PJC23098.1"/>
    </source>
</evidence>
<evidence type="ECO:0000313" key="3">
    <source>
        <dbReference type="Proteomes" id="UP000228781"/>
    </source>
</evidence>
<feature type="region of interest" description="Disordered" evidence="1">
    <location>
        <begin position="329"/>
        <end position="350"/>
    </location>
</feature>
<protein>
    <recommendedName>
        <fullName evidence="4">SHS2 domain-containing protein</fullName>
    </recommendedName>
</protein>
<dbReference type="Proteomes" id="UP000228781">
    <property type="component" value="Unassembled WGS sequence"/>
</dbReference>
<reference evidence="3" key="1">
    <citation type="submission" date="2017-09" db="EMBL/GenBank/DDBJ databases">
        <title>Depth-based differentiation of microbial function through sediment-hosted aquifers and enrichment of novel symbionts in the deep terrestrial subsurface.</title>
        <authorList>
            <person name="Probst A.J."/>
            <person name="Ladd B."/>
            <person name="Jarett J.K."/>
            <person name="Geller-Mcgrath D.E."/>
            <person name="Sieber C.M.K."/>
            <person name="Emerson J.B."/>
            <person name="Anantharaman K."/>
            <person name="Thomas B.C."/>
            <person name="Malmstrom R."/>
            <person name="Stieglmeier M."/>
            <person name="Klingl A."/>
            <person name="Woyke T."/>
            <person name="Ryan C.M."/>
            <person name="Banfield J.F."/>
        </authorList>
    </citation>
    <scope>NUCLEOTIDE SEQUENCE [LARGE SCALE GENOMIC DNA]</scope>
</reference>
<name>A0A2M8EK68_UNCKA</name>
<dbReference type="InterPro" id="IPR043129">
    <property type="entry name" value="ATPase_NBD"/>
</dbReference>
<sequence>MIKLPFKKHEVFPEEFLALDLGGKLLKAFLFKTEGDYVRLLGARKAPRGEDPEVALKEIIEDLKSDFPDLPKTAVVGVSGPFTSAFTTVVRSSLAKNAGEITTQAREAARRQAQEELRLSLGDPKLSLVELEAEVLETKEVEKLELYLFTSFGEKSYLRRLEELVRAAKLSLWGFSFLPFNLVGALSLEEELNALIFDIGGEKTEVSLAFGGELMDTKSFWWGLSQAKANPTLFLDLWLNAVSDTLGAFAEVKTFPAKILLTGGGASFPDLLERIKDFPWGRDHPFDSTPEVGVISKDQLGGIHAEGTGLDLPEDILPLSLGQVALRVREGLEEGEEPSSAETTEGKEEK</sequence>
<gene>
    <name evidence="2" type="ORF">CO059_00625</name>
</gene>
<dbReference type="Gene3D" id="3.30.420.40">
    <property type="match status" value="2"/>
</dbReference>
<proteinExistence type="predicted"/>